<dbReference type="PANTHER" id="PTHR43736:SF1">
    <property type="entry name" value="DIHYDRONEOPTERIN TRIPHOSPHATE DIPHOSPHATASE"/>
    <property type="match status" value="1"/>
</dbReference>
<evidence type="ECO:0000313" key="6">
    <source>
        <dbReference type="EMBL" id="MCG6660109.1"/>
    </source>
</evidence>
<comment type="cofactor">
    <cofactor evidence="1">
        <name>Mg(2+)</name>
        <dbReference type="ChEBI" id="CHEBI:18420"/>
    </cofactor>
</comment>
<dbReference type="EMBL" id="JACEFT010000001">
    <property type="protein sequence ID" value="MBA2777439.1"/>
    <property type="molecule type" value="Genomic_DNA"/>
</dbReference>
<evidence type="ECO:0000313" key="8">
    <source>
        <dbReference type="Proteomes" id="UP000814353"/>
    </source>
</evidence>
<dbReference type="PROSITE" id="PS00893">
    <property type="entry name" value="NUDIX_BOX"/>
    <property type="match status" value="1"/>
</dbReference>
<evidence type="ECO:0000256" key="1">
    <source>
        <dbReference type="ARBA" id="ARBA00001946"/>
    </source>
</evidence>
<comment type="similarity">
    <text evidence="3">Belongs to the Nudix hydrolase family.</text>
</comment>
<keyword evidence="8" id="KW-1185">Reference proteome</keyword>
<dbReference type="SUPFAM" id="SSF55811">
    <property type="entry name" value="Nudix"/>
    <property type="match status" value="1"/>
</dbReference>
<name>A0A7V9VXW7_9GAMM</name>
<reference evidence="6 8" key="1">
    <citation type="submission" date="2020-05" db="EMBL/GenBank/DDBJ databases">
        <title>Comparative genomic analysis of denitrifying bacteria from Halomonas genus.</title>
        <authorList>
            <person name="Wang L."/>
            <person name="Shao Z."/>
        </authorList>
    </citation>
    <scope>NUCLEOTIDE SEQUENCE [LARGE SCALE GENOMIC DNA]</scope>
    <source>
        <strain evidence="6 8">DSM 17331</strain>
    </source>
</reference>
<dbReference type="AlphaFoldDB" id="A0A7V9VXW7"/>
<evidence type="ECO:0000259" key="4">
    <source>
        <dbReference type="PROSITE" id="PS51462"/>
    </source>
</evidence>
<evidence type="ECO:0000313" key="5">
    <source>
        <dbReference type="EMBL" id="MBA2777439.1"/>
    </source>
</evidence>
<keyword evidence="2 3" id="KW-0378">Hydrolase</keyword>
<dbReference type="InterPro" id="IPR020084">
    <property type="entry name" value="NUDIX_hydrolase_CS"/>
</dbReference>
<dbReference type="InterPro" id="IPR000086">
    <property type="entry name" value="NUDIX_hydrolase_dom"/>
</dbReference>
<reference evidence="5 7" key="2">
    <citation type="submission" date="2020-07" db="EMBL/GenBank/DDBJ databases">
        <title>Identification of Halomonas strains.</title>
        <authorList>
            <person name="Xiao Z."/>
            <person name="Shen J."/>
        </authorList>
    </citation>
    <scope>NUCLEOTIDE SEQUENCE [LARGE SCALE GENOMIC DNA]</scope>
    <source>
        <strain evidence="5 7">DSM 17331</strain>
    </source>
</reference>
<dbReference type="RefSeq" id="WP_181512949.1">
    <property type="nucleotide sequence ID" value="NZ_JABFUB010000001.1"/>
</dbReference>
<dbReference type="Pfam" id="PF00293">
    <property type="entry name" value="NUDIX"/>
    <property type="match status" value="1"/>
</dbReference>
<organism evidence="5 7">
    <name type="scientific">Billgrantia kenyensis</name>
    <dbReference type="NCBI Taxonomy" id="321266"/>
    <lineage>
        <taxon>Bacteria</taxon>
        <taxon>Pseudomonadati</taxon>
        <taxon>Pseudomonadota</taxon>
        <taxon>Gammaproteobacteria</taxon>
        <taxon>Oceanospirillales</taxon>
        <taxon>Halomonadaceae</taxon>
        <taxon>Billgrantia</taxon>
    </lineage>
</organism>
<accession>A0A7V9VXW7</accession>
<dbReference type="PANTHER" id="PTHR43736">
    <property type="entry name" value="ADP-RIBOSE PYROPHOSPHATASE"/>
    <property type="match status" value="1"/>
</dbReference>
<dbReference type="PROSITE" id="PS51462">
    <property type="entry name" value="NUDIX"/>
    <property type="match status" value="1"/>
</dbReference>
<dbReference type="Proteomes" id="UP000814353">
    <property type="component" value="Unassembled WGS sequence"/>
</dbReference>
<evidence type="ECO:0000256" key="3">
    <source>
        <dbReference type="RuleBase" id="RU003476"/>
    </source>
</evidence>
<dbReference type="CDD" id="cd04673">
    <property type="entry name" value="NUDIX_ADPRase"/>
    <property type="match status" value="1"/>
</dbReference>
<dbReference type="GO" id="GO:0016787">
    <property type="term" value="F:hydrolase activity"/>
    <property type="evidence" value="ECO:0007669"/>
    <property type="project" value="UniProtKB-KW"/>
</dbReference>
<proteinExistence type="inferred from homology"/>
<sequence>MASTEKLTPIPAVAAAVVHNGRILTVRRGRPPNAGMLALPGGRVELGEPLLEAAIRELREETGIVAEPERVLTAIDQFHHDARGCLLGHYIIVVVSCRWVKGTGLAADDASEVRWLDSGQARRTPALCDSARRIAVAMLASSQGR</sequence>
<dbReference type="InterPro" id="IPR020476">
    <property type="entry name" value="Nudix_hydrolase"/>
</dbReference>
<dbReference type="PRINTS" id="PR00502">
    <property type="entry name" value="NUDIXFAMILY"/>
</dbReference>
<comment type="caution">
    <text evidence="5">The sequence shown here is derived from an EMBL/GenBank/DDBJ whole genome shotgun (WGS) entry which is preliminary data.</text>
</comment>
<dbReference type="EMBL" id="JABFUB010000001">
    <property type="protein sequence ID" value="MCG6660109.1"/>
    <property type="molecule type" value="Genomic_DNA"/>
</dbReference>
<dbReference type="Gene3D" id="3.90.79.10">
    <property type="entry name" value="Nucleoside Triphosphate Pyrophosphohydrolase"/>
    <property type="match status" value="1"/>
</dbReference>
<feature type="domain" description="Nudix hydrolase" evidence="4">
    <location>
        <begin position="8"/>
        <end position="140"/>
    </location>
</feature>
<evidence type="ECO:0000256" key="2">
    <source>
        <dbReference type="ARBA" id="ARBA00022801"/>
    </source>
</evidence>
<dbReference type="Proteomes" id="UP000518091">
    <property type="component" value="Unassembled WGS sequence"/>
</dbReference>
<gene>
    <name evidence="5" type="ORF">H1D44_00820</name>
    <name evidence="6" type="ORF">HOP48_00895</name>
</gene>
<protein>
    <submittedName>
        <fullName evidence="5">NUDIX hydrolase</fullName>
    </submittedName>
</protein>
<evidence type="ECO:0000313" key="7">
    <source>
        <dbReference type="Proteomes" id="UP000518091"/>
    </source>
</evidence>
<dbReference type="InterPro" id="IPR015797">
    <property type="entry name" value="NUDIX_hydrolase-like_dom_sf"/>
</dbReference>